<proteinExistence type="predicted"/>
<feature type="compositionally biased region" description="Low complexity" evidence="1">
    <location>
        <begin position="1"/>
        <end position="13"/>
    </location>
</feature>
<organism evidence="2 3">
    <name type="scientific">Melipona bicolor</name>
    <dbReference type="NCBI Taxonomy" id="60889"/>
    <lineage>
        <taxon>Eukaryota</taxon>
        <taxon>Metazoa</taxon>
        <taxon>Ecdysozoa</taxon>
        <taxon>Arthropoda</taxon>
        <taxon>Hexapoda</taxon>
        <taxon>Insecta</taxon>
        <taxon>Pterygota</taxon>
        <taxon>Neoptera</taxon>
        <taxon>Endopterygota</taxon>
        <taxon>Hymenoptera</taxon>
        <taxon>Apocrita</taxon>
        <taxon>Aculeata</taxon>
        <taxon>Apoidea</taxon>
        <taxon>Anthophila</taxon>
        <taxon>Apidae</taxon>
        <taxon>Melipona</taxon>
    </lineage>
</organism>
<keyword evidence="3" id="KW-1185">Reference proteome</keyword>
<comment type="caution">
    <text evidence="2">The sequence shown here is derived from an EMBL/GenBank/DDBJ whole genome shotgun (WGS) entry which is preliminary data.</text>
</comment>
<dbReference type="AlphaFoldDB" id="A0AA40FZZ9"/>
<evidence type="ECO:0000313" key="3">
    <source>
        <dbReference type="Proteomes" id="UP001177670"/>
    </source>
</evidence>
<dbReference type="EMBL" id="JAHYIQ010000010">
    <property type="protein sequence ID" value="KAK1128209.1"/>
    <property type="molecule type" value="Genomic_DNA"/>
</dbReference>
<evidence type="ECO:0000256" key="1">
    <source>
        <dbReference type="SAM" id="MobiDB-lite"/>
    </source>
</evidence>
<evidence type="ECO:0000313" key="2">
    <source>
        <dbReference type="EMBL" id="KAK1128209.1"/>
    </source>
</evidence>
<sequence length="162" mass="18129">MCASSKSSSSEESFTVTGHVTHRRLQHGPYHNAGMLSPKTCEIGTDSLTTSESYEAVSTSLQTSVDLRSQDLGLSKTLLGHCGGLRRILPLWTVGECFASPRNRPERYPAVSRYPRIESSNNQAENCQLPPVRHSRMFVQMRGTSRTFKARRNYTEKYSKTA</sequence>
<reference evidence="2" key="1">
    <citation type="submission" date="2021-10" db="EMBL/GenBank/DDBJ databases">
        <title>Melipona bicolor Genome sequencing and assembly.</title>
        <authorList>
            <person name="Araujo N.S."/>
            <person name="Arias M.C."/>
        </authorList>
    </citation>
    <scope>NUCLEOTIDE SEQUENCE</scope>
    <source>
        <strain evidence="2">USP_2M_L1-L4_2017</strain>
        <tissue evidence="2">Whole body</tissue>
    </source>
</reference>
<dbReference type="Proteomes" id="UP001177670">
    <property type="component" value="Unassembled WGS sequence"/>
</dbReference>
<gene>
    <name evidence="2" type="ORF">K0M31_002680</name>
</gene>
<accession>A0AA40FZZ9</accession>
<feature type="region of interest" description="Disordered" evidence="1">
    <location>
        <begin position="1"/>
        <end position="21"/>
    </location>
</feature>
<name>A0AA40FZZ9_9HYME</name>
<protein>
    <submittedName>
        <fullName evidence="2">Uncharacterized protein</fullName>
    </submittedName>
</protein>